<name>A0AAX4K3E7_9TREE</name>
<gene>
    <name evidence="3" type="ORF">L201_006554</name>
</gene>
<dbReference type="SUPFAM" id="SSF48371">
    <property type="entry name" value="ARM repeat"/>
    <property type="match status" value="1"/>
</dbReference>
<dbReference type="InterPro" id="IPR011989">
    <property type="entry name" value="ARM-like"/>
</dbReference>
<dbReference type="GeneID" id="91097223"/>
<feature type="compositionally biased region" description="Polar residues" evidence="1">
    <location>
        <begin position="864"/>
        <end position="891"/>
    </location>
</feature>
<feature type="region of interest" description="Disordered" evidence="1">
    <location>
        <begin position="790"/>
        <end position="922"/>
    </location>
</feature>
<reference evidence="3 4" key="1">
    <citation type="submission" date="2024-01" db="EMBL/GenBank/DDBJ databases">
        <title>Comparative genomics of Cryptococcus and Kwoniella reveals pathogenesis evolution and contrasting modes of karyotype evolution via chromosome fusion or intercentromeric recombination.</title>
        <authorList>
            <person name="Coelho M.A."/>
            <person name="David-Palma M."/>
            <person name="Shea T."/>
            <person name="Bowers K."/>
            <person name="McGinley-Smith S."/>
            <person name="Mohammad A.W."/>
            <person name="Gnirke A."/>
            <person name="Yurkov A.M."/>
            <person name="Nowrousian M."/>
            <person name="Sun S."/>
            <person name="Cuomo C.A."/>
            <person name="Heitman J."/>
        </authorList>
    </citation>
    <scope>NUCLEOTIDE SEQUENCE [LARGE SCALE GENOMIC DNA]</scope>
    <source>
        <strain evidence="3 4">CBS 6074</strain>
    </source>
</reference>
<organism evidence="3 4">
    <name type="scientific">Kwoniella dendrophila CBS 6074</name>
    <dbReference type="NCBI Taxonomy" id="1295534"/>
    <lineage>
        <taxon>Eukaryota</taxon>
        <taxon>Fungi</taxon>
        <taxon>Dikarya</taxon>
        <taxon>Basidiomycota</taxon>
        <taxon>Agaricomycotina</taxon>
        <taxon>Tremellomycetes</taxon>
        <taxon>Tremellales</taxon>
        <taxon>Cryptococcaceae</taxon>
        <taxon>Kwoniella</taxon>
    </lineage>
</organism>
<feature type="compositionally biased region" description="Low complexity" evidence="1">
    <location>
        <begin position="790"/>
        <end position="804"/>
    </location>
</feature>
<evidence type="ECO:0000259" key="2">
    <source>
        <dbReference type="PROSITE" id="PS50011"/>
    </source>
</evidence>
<feature type="compositionally biased region" description="Polar residues" evidence="1">
    <location>
        <begin position="806"/>
        <end position="847"/>
    </location>
</feature>
<dbReference type="InterPro" id="IPR016024">
    <property type="entry name" value="ARM-type_fold"/>
</dbReference>
<protein>
    <recommendedName>
        <fullName evidence="2">Protein kinase domain-containing protein</fullName>
    </recommendedName>
</protein>
<dbReference type="Gene3D" id="3.30.200.20">
    <property type="entry name" value="Phosphorylase Kinase, domain 1"/>
    <property type="match status" value="1"/>
</dbReference>
<evidence type="ECO:0000256" key="1">
    <source>
        <dbReference type="SAM" id="MobiDB-lite"/>
    </source>
</evidence>
<sequence length="922" mass="99191">MNYLKSITTSVLQSTGVTFPFSIGERIPGLDSSSSIWEIREGVKRDDGTPLTLFIYDSTLPPFQPGNKDRKTLFQLARNSLKKLRTIRHPDVIRYIDSVETETHIYIATERVRPLEGVLREWETGGALATSGSAKGKAKEEWIGWGVKSISTALAFLNSPPLSQHHAYIIPSNIFITPSLEWRLGGFDLLTGRDDQTGILWGLGGVAPGEVGDRSGPEVKKGGWGVLRDSDPALSDTYLLALLIFSLYNPLAPLPSLNTPPTPSSSGLIPKTLFPLWKRMLNPNSKTRLSTIGFIDEAISVGFWSNNPLVNLVSGLDNFELASESEKSSLLRIIKDASNSSSLPSPFVINKILPSLLHSLSLPTAPSSQMLPLVLDLGKLITSTSDYQKIVLEPVIKLYTSPDRGTRMALLDGLNEYADKLDNKMVQEKIWPNLITGFADTVPVIREATVKAVFPLANKLSDRILNNDLLRLLAKMQMDTEPSIRTNTCILLGRLAPILGPNTKKKVLVPAFARSLKDPFVHARVAGLMALMATVECFDRDDLAGKVVPNMAFTLVDKEKLVRDQAFKAMNMFMARITDMVENMPDTVLSEEKAASSYGPVTTTSSSTSNNQAGLANSAAGAAGALAGWAISSLSKQLSTPDMHSTMSAATALAVPSSSSNQGSPNPSLNGSPLTSPRISNDSTSPNVPGPSSGRFKSPSLGSSNGKPSSGLKLGGNSKTQAQRSSNLADVVASEWDDDNDNDAGNAWGNDDLIDVNADEDDWSAFESAPIPEIVVPPPQSYYIKPAVQKNVVSSNSPKPSPVSAFASTASRAKSPLNPSVSSMKSPQLPSSITSATNSPALSSSTINNNNNNDTWGDVEDDNQSITSSTTRTASPQKSSTNSQAQTQNLAGLSKEDKDKEMARRRAERQARIDAMKAQKKK</sequence>
<dbReference type="EMBL" id="CP144106">
    <property type="protein sequence ID" value="WWC91608.1"/>
    <property type="molecule type" value="Genomic_DNA"/>
</dbReference>
<dbReference type="PANTHER" id="PTHR12984">
    <property type="entry name" value="SCY1-RELATED S/T PROTEIN KINASE-LIKE"/>
    <property type="match status" value="1"/>
</dbReference>
<dbReference type="GO" id="GO:0006409">
    <property type="term" value="P:tRNA export from nucleus"/>
    <property type="evidence" value="ECO:0007669"/>
    <property type="project" value="TreeGrafter"/>
</dbReference>
<dbReference type="InterPro" id="IPR051177">
    <property type="entry name" value="CIK-Related_Protein"/>
</dbReference>
<feature type="compositionally biased region" description="Low complexity" evidence="1">
    <location>
        <begin position="656"/>
        <end position="677"/>
    </location>
</feature>
<dbReference type="PROSITE" id="PS50011">
    <property type="entry name" value="PROTEIN_KINASE_DOM"/>
    <property type="match status" value="1"/>
</dbReference>
<feature type="region of interest" description="Disordered" evidence="1">
    <location>
        <begin position="652"/>
        <end position="730"/>
    </location>
</feature>
<feature type="domain" description="Protein kinase" evidence="2">
    <location>
        <begin position="22"/>
        <end position="310"/>
    </location>
</feature>
<evidence type="ECO:0000313" key="4">
    <source>
        <dbReference type="Proteomes" id="UP001355207"/>
    </source>
</evidence>
<accession>A0AAX4K3E7</accession>
<dbReference type="PANTHER" id="PTHR12984:SF3">
    <property type="entry name" value="N-TERMINAL KINASE-LIKE PROTEIN"/>
    <property type="match status" value="1"/>
</dbReference>
<dbReference type="GO" id="GO:0005737">
    <property type="term" value="C:cytoplasm"/>
    <property type="evidence" value="ECO:0007669"/>
    <property type="project" value="TreeGrafter"/>
</dbReference>
<feature type="compositionally biased region" description="Basic and acidic residues" evidence="1">
    <location>
        <begin position="894"/>
        <end position="922"/>
    </location>
</feature>
<dbReference type="GO" id="GO:0004672">
    <property type="term" value="F:protein kinase activity"/>
    <property type="evidence" value="ECO:0007669"/>
    <property type="project" value="InterPro"/>
</dbReference>
<proteinExistence type="predicted"/>
<dbReference type="InterPro" id="IPR000719">
    <property type="entry name" value="Prot_kinase_dom"/>
</dbReference>
<dbReference type="Gene3D" id="1.25.10.10">
    <property type="entry name" value="Leucine-rich Repeat Variant"/>
    <property type="match status" value="1"/>
</dbReference>
<dbReference type="Gene3D" id="1.10.510.10">
    <property type="entry name" value="Transferase(Phosphotransferase) domain 1"/>
    <property type="match status" value="1"/>
</dbReference>
<feature type="compositionally biased region" description="Polar residues" evidence="1">
    <location>
        <begin position="678"/>
        <end position="687"/>
    </location>
</feature>
<dbReference type="InterPro" id="IPR011009">
    <property type="entry name" value="Kinase-like_dom_sf"/>
</dbReference>
<dbReference type="AlphaFoldDB" id="A0AAX4K3E7"/>
<dbReference type="GO" id="GO:0005524">
    <property type="term" value="F:ATP binding"/>
    <property type="evidence" value="ECO:0007669"/>
    <property type="project" value="InterPro"/>
</dbReference>
<keyword evidence="4" id="KW-1185">Reference proteome</keyword>
<dbReference type="SUPFAM" id="SSF56112">
    <property type="entry name" value="Protein kinase-like (PK-like)"/>
    <property type="match status" value="1"/>
</dbReference>
<dbReference type="Proteomes" id="UP001355207">
    <property type="component" value="Chromosome 9"/>
</dbReference>
<feature type="compositionally biased region" description="Polar residues" evidence="1">
    <location>
        <begin position="717"/>
        <end position="728"/>
    </location>
</feature>
<evidence type="ECO:0000313" key="3">
    <source>
        <dbReference type="EMBL" id="WWC91608.1"/>
    </source>
</evidence>
<dbReference type="RefSeq" id="XP_066078370.1">
    <property type="nucleotide sequence ID" value="XM_066222273.1"/>
</dbReference>